<protein>
    <submittedName>
        <fullName evidence="2">Phage SPO1 DNA polymerase-related protein</fullName>
    </submittedName>
</protein>
<evidence type="ECO:0000313" key="3">
    <source>
        <dbReference type="Proteomes" id="UP000003856"/>
    </source>
</evidence>
<dbReference type="Proteomes" id="UP000003856">
    <property type="component" value="Unassembled WGS sequence"/>
</dbReference>
<comment type="caution">
    <text evidence="2">The sequence shown here is derived from an EMBL/GenBank/DDBJ whole genome shotgun (WGS) entry which is preliminary data.</text>
</comment>
<reference evidence="2 3" key="1">
    <citation type="submission" date="2009-05" db="EMBL/GenBank/DDBJ databases">
        <title>The draft genome of Acidovorax delafieldii 2AN.</title>
        <authorList>
            <consortium name="US DOE Joint Genome Institute (JGI-PGF)"/>
            <person name="Lucas S."/>
            <person name="Copeland A."/>
            <person name="Lapidus A."/>
            <person name="Glavina del Rio T."/>
            <person name="Tice H."/>
            <person name="Bruce D."/>
            <person name="Goodwin L."/>
            <person name="Pitluck S."/>
            <person name="Larimer F."/>
            <person name="Land M.L."/>
            <person name="Hauser L."/>
            <person name="Shelobolina E.S."/>
            <person name="Picardal F."/>
            <person name="Roden E."/>
            <person name="Emerson D."/>
        </authorList>
    </citation>
    <scope>NUCLEOTIDE SEQUENCE [LARGE SCALE GENOMIC DNA]</scope>
    <source>
        <strain evidence="2 3">2AN</strain>
    </source>
</reference>
<feature type="non-terminal residue" evidence="2">
    <location>
        <position position="44"/>
    </location>
</feature>
<dbReference type="AlphaFoldDB" id="C5TD50"/>
<evidence type="ECO:0000313" key="2">
    <source>
        <dbReference type="EMBL" id="EER57595.1"/>
    </source>
</evidence>
<dbReference type="PATRIC" id="fig|573060.9.peg.64"/>
<feature type="region of interest" description="Disordered" evidence="1">
    <location>
        <begin position="23"/>
        <end position="44"/>
    </location>
</feature>
<gene>
    <name evidence="2" type="ORF">AcdelDRAFT_4831</name>
</gene>
<proteinExistence type="predicted"/>
<keyword evidence="3" id="KW-1185">Reference proteome</keyword>
<sequence length="44" mass="4656">MSLHLDARQRAMLQEMGVTVWAPADAPSPAADPAAAQAQAQPER</sequence>
<organism evidence="2 3">
    <name type="scientific">Acidovorax delafieldii 2AN</name>
    <dbReference type="NCBI Taxonomy" id="573060"/>
    <lineage>
        <taxon>Bacteria</taxon>
        <taxon>Pseudomonadati</taxon>
        <taxon>Pseudomonadota</taxon>
        <taxon>Betaproteobacteria</taxon>
        <taxon>Burkholderiales</taxon>
        <taxon>Comamonadaceae</taxon>
        <taxon>Acidovorax</taxon>
    </lineage>
</organism>
<dbReference type="EMBL" id="ACQT01000589">
    <property type="protein sequence ID" value="EER57595.1"/>
    <property type="molecule type" value="Genomic_DNA"/>
</dbReference>
<name>C5TD50_ACIDE</name>
<accession>C5TD50</accession>
<evidence type="ECO:0000256" key="1">
    <source>
        <dbReference type="SAM" id="MobiDB-lite"/>
    </source>
</evidence>